<reference evidence="3 4" key="1">
    <citation type="submission" date="2017-12" db="EMBL/GenBank/DDBJ databases">
        <title>Streptomyces populusis sp. nov., a novel endophytic actinobacterium isolated from stems of Populus adenopoda Maxim.</title>
        <authorList>
            <person name="Wang Z."/>
        </authorList>
    </citation>
    <scope>NUCLEOTIDE SEQUENCE [LARGE SCALE GENOMIC DNA]</scope>
    <source>
        <strain evidence="3 4">A249</strain>
    </source>
</reference>
<evidence type="ECO:0000313" key="3">
    <source>
        <dbReference type="EMBL" id="PKT71299.1"/>
    </source>
</evidence>
<dbReference type="EMBL" id="PJOS01000036">
    <property type="protein sequence ID" value="PKT71299.1"/>
    <property type="molecule type" value="Genomic_DNA"/>
</dbReference>
<proteinExistence type="predicted"/>
<protein>
    <recommendedName>
        <fullName evidence="2">UBP-type domain-containing protein</fullName>
    </recommendedName>
</protein>
<dbReference type="InterPro" id="IPR001607">
    <property type="entry name" value="Znf_UBP"/>
</dbReference>
<gene>
    <name evidence="3" type="ORF">CW362_19810</name>
</gene>
<dbReference type="InterPro" id="IPR013083">
    <property type="entry name" value="Znf_RING/FYVE/PHD"/>
</dbReference>
<dbReference type="AlphaFoldDB" id="A0A2I0SMZ1"/>
<comment type="caution">
    <text evidence="3">The sequence shown here is derived from an EMBL/GenBank/DDBJ whole genome shotgun (WGS) entry which is preliminary data.</text>
</comment>
<name>A0A2I0SMZ1_9ACTN</name>
<evidence type="ECO:0000256" key="1">
    <source>
        <dbReference type="SAM" id="MobiDB-lite"/>
    </source>
</evidence>
<dbReference type="Proteomes" id="UP000236178">
    <property type="component" value="Unassembled WGS sequence"/>
</dbReference>
<dbReference type="Pfam" id="PF02148">
    <property type="entry name" value="zf-UBP"/>
    <property type="match status" value="1"/>
</dbReference>
<dbReference type="PROSITE" id="PS50271">
    <property type="entry name" value="ZF_UBP"/>
    <property type="match status" value="1"/>
</dbReference>
<feature type="domain" description="UBP-type" evidence="2">
    <location>
        <begin position="16"/>
        <end position="109"/>
    </location>
</feature>
<feature type="region of interest" description="Disordered" evidence="1">
    <location>
        <begin position="1"/>
        <end position="31"/>
    </location>
</feature>
<evidence type="ECO:0000313" key="4">
    <source>
        <dbReference type="Proteomes" id="UP000236178"/>
    </source>
</evidence>
<dbReference type="Gene3D" id="3.30.40.10">
    <property type="entry name" value="Zinc/RING finger domain, C3HC4 (zinc finger)"/>
    <property type="match status" value="1"/>
</dbReference>
<dbReference type="OrthoDB" id="120315at2"/>
<dbReference type="SUPFAM" id="SSF57850">
    <property type="entry name" value="RING/U-box"/>
    <property type="match status" value="1"/>
</dbReference>
<organism evidence="3 4">
    <name type="scientific">Streptomyces populi</name>
    <dbReference type="NCBI Taxonomy" id="2058924"/>
    <lineage>
        <taxon>Bacteria</taxon>
        <taxon>Bacillati</taxon>
        <taxon>Actinomycetota</taxon>
        <taxon>Actinomycetes</taxon>
        <taxon>Kitasatosporales</taxon>
        <taxon>Streptomycetaceae</taxon>
        <taxon>Streptomyces</taxon>
    </lineage>
</organism>
<dbReference type="SMART" id="SM00290">
    <property type="entry name" value="ZnF_UBP"/>
    <property type="match status" value="1"/>
</dbReference>
<sequence length="109" mass="11705">MTEWVVRPDGGRPQGHGCPHAADAGPTPASQSHLCVECSAQGREETRLRLCLTCGHVGCSDSAPGAHATAHYESSGHPLVQSVEPGGEAWAWCYVDEVFLQPRDHRLPH</sequence>
<dbReference type="RefSeq" id="WP_103550839.1">
    <property type="nucleotide sequence ID" value="NZ_JBHJSK010000008.1"/>
</dbReference>
<evidence type="ECO:0000259" key="2">
    <source>
        <dbReference type="PROSITE" id="PS50271"/>
    </source>
</evidence>
<keyword evidence="4" id="KW-1185">Reference proteome</keyword>
<accession>A0A2I0SMZ1</accession>
<dbReference type="GO" id="GO:0008270">
    <property type="term" value="F:zinc ion binding"/>
    <property type="evidence" value="ECO:0007669"/>
    <property type="project" value="InterPro"/>
</dbReference>